<dbReference type="GO" id="GO:0006260">
    <property type="term" value="P:DNA replication"/>
    <property type="evidence" value="ECO:0007669"/>
    <property type="project" value="UniProtKB-UniRule"/>
</dbReference>
<dbReference type="SUPFAM" id="SSF52540">
    <property type="entry name" value="P-loop containing nucleoside triphosphate hydrolases"/>
    <property type="match status" value="1"/>
</dbReference>
<evidence type="ECO:0000313" key="15">
    <source>
        <dbReference type="EMBL" id="GFR38165.1"/>
    </source>
</evidence>
<protein>
    <recommendedName>
        <fullName evidence="3 12">DNA replication and repair protein RecF</fullName>
    </recommendedName>
</protein>
<dbReference type="GO" id="GO:0000731">
    <property type="term" value="P:DNA synthesis involved in DNA repair"/>
    <property type="evidence" value="ECO:0007669"/>
    <property type="project" value="TreeGrafter"/>
</dbReference>
<accession>A0A916VH91</accession>
<evidence type="ECO:0000256" key="9">
    <source>
        <dbReference type="ARBA" id="ARBA00023125"/>
    </source>
</evidence>
<dbReference type="AlphaFoldDB" id="A0A916VH91"/>
<evidence type="ECO:0000256" key="11">
    <source>
        <dbReference type="ARBA" id="ARBA00023236"/>
    </source>
</evidence>
<dbReference type="GO" id="GO:0005524">
    <property type="term" value="F:ATP binding"/>
    <property type="evidence" value="ECO:0007669"/>
    <property type="project" value="UniProtKB-UniRule"/>
</dbReference>
<feature type="binding site" evidence="12">
    <location>
        <begin position="30"/>
        <end position="37"/>
    </location>
    <ligand>
        <name>ATP</name>
        <dbReference type="ChEBI" id="CHEBI:30616"/>
    </ligand>
</feature>
<dbReference type="EMBL" id="BMAQ01000013">
    <property type="protein sequence ID" value="GFR38165.1"/>
    <property type="molecule type" value="Genomic_DNA"/>
</dbReference>
<dbReference type="InterPro" id="IPR001238">
    <property type="entry name" value="DNA-binding_RecF"/>
</dbReference>
<keyword evidence="5 12" id="KW-0235">DNA replication</keyword>
<reference evidence="15" key="2">
    <citation type="journal article" date="2021" name="Data Brief">
        <title>Draft genome sequence data of the facultative, thermophilic, xylanolytic bacterium Paenibacillus sp. strain DA-C8.</title>
        <authorList>
            <person name="Chhe C."/>
            <person name="Uke A."/>
            <person name="Baramee S."/>
            <person name="Ungkulpasvich U."/>
            <person name="Tachaapaikoon C."/>
            <person name="Pason P."/>
            <person name="Waeonukul R."/>
            <person name="Ratanakhanokchai K."/>
            <person name="Kosugi A."/>
        </authorList>
    </citation>
    <scope>NUCLEOTIDE SEQUENCE</scope>
    <source>
        <strain evidence="15">DA-C8</strain>
    </source>
</reference>
<proteinExistence type="inferred from homology"/>
<evidence type="ECO:0000256" key="5">
    <source>
        <dbReference type="ARBA" id="ARBA00022705"/>
    </source>
</evidence>
<keyword evidence="9 12" id="KW-0238">DNA-binding</keyword>
<dbReference type="GO" id="GO:0006302">
    <property type="term" value="P:double-strand break repair"/>
    <property type="evidence" value="ECO:0007669"/>
    <property type="project" value="TreeGrafter"/>
</dbReference>
<dbReference type="CDD" id="cd03242">
    <property type="entry name" value="ABC_RecF"/>
    <property type="match status" value="1"/>
</dbReference>
<evidence type="ECO:0000256" key="3">
    <source>
        <dbReference type="ARBA" id="ARBA00020170"/>
    </source>
</evidence>
<keyword evidence="4 12" id="KW-0963">Cytoplasm</keyword>
<reference evidence="15" key="1">
    <citation type="submission" date="2020-08" db="EMBL/GenBank/DDBJ databases">
        <authorList>
            <person name="Uke A."/>
            <person name="Chhe C."/>
            <person name="Baramee S."/>
            <person name="Kosugi A."/>
        </authorList>
    </citation>
    <scope>NUCLEOTIDE SEQUENCE</scope>
    <source>
        <strain evidence="15">DA-C8</strain>
    </source>
</reference>
<dbReference type="InterPro" id="IPR027417">
    <property type="entry name" value="P-loop_NTPase"/>
</dbReference>
<dbReference type="Gene3D" id="3.40.50.300">
    <property type="entry name" value="P-loop containing nucleotide triphosphate hydrolases"/>
    <property type="match status" value="1"/>
</dbReference>
<dbReference type="PROSITE" id="PS00617">
    <property type="entry name" value="RECF_1"/>
    <property type="match status" value="1"/>
</dbReference>
<keyword evidence="7 12" id="KW-0227">DNA damage</keyword>
<dbReference type="FunFam" id="1.20.1050.90:FF:000002">
    <property type="entry name" value="DNA replication and repair protein RecF"/>
    <property type="match status" value="1"/>
</dbReference>
<dbReference type="GO" id="GO:0003697">
    <property type="term" value="F:single-stranded DNA binding"/>
    <property type="evidence" value="ECO:0007669"/>
    <property type="project" value="UniProtKB-UniRule"/>
</dbReference>
<dbReference type="PROSITE" id="PS00618">
    <property type="entry name" value="RECF_2"/>
    <property type="match status" value="1"/>
</dbReference>
<name>A0A916VH91_9BACL</name>
<dbReference type="PANTHER" id="PTHR32182">
    <property type="entry name" value="DNA REPLICATION AND REPAIR PROTEIN RECF"/>
    <property type="match status" value="1"/>
</dbReference>
<comment type="caution">
    <text evidence="15">The sequence shown here is derived from an EMBL/GenBank/DDBJ whole genome shotgun (WGS) entry which is preliminary data.</text>
</comment>
<keyword evidence="8 12" id="KW-0067">ATP-binding</keyword>
<comment type="subcellular location">
    <subcellularLocation>
        <location evidence="1 12 13">Cytoplasm</location>
    </subcellularLocation>
</comment>
<dbReference type="Gene3D" id="1.20.1050.90">
    <property type="entry name" value="RecF/RecN/SMC, N-terminal domain"/>
    <property type="match status" value="1"/>
</dbReference>
<evidence type="ECO:0000256" key="12">
    <source>
        <dbReference type="HAMAP-Rule" id="MF_00365"/>
    </source>
</evidence>
<dbReference type="InterPro" id="IPR003395">
    <property type="entry name" value="RecF/RecN/SMC_N"/>
</dbReference>
<evidence type="ECO:0000256" key="7">
    <source>
        <dbReference type="ARBA" id="ARBA00022763"/>
    </source>
</evidence>
<dbReference type="GO" id="GO:0005737">
    <property type="term" value="C:cytoplasm"/>
    <property type="evidence" value="ECO:0007669"/>
    <property type="project" value="UniProtKB-SubCell"/>
</dbReference>
<evidence type="ECO:0000313" key="16">
    <source>
        <dbReference type="Proteomes" id="UP000654993"/>
    </source>
</evidence>
<evidence type="ECO:0000256" key="2">
    <source>
        <dbReference type="ARBA" id="ARBA00008016"/>
    </source>
</evidence>
<dbReference type="GO" id="GO:0009432">
    <property type="term" value="P:SOS response"/>
    <property type="evidence" value="ECO:0007669"/>
    <property type="project" value="UniProtKB-UniRule"/>
</dbReference>
<evidence type="ECO:0000256" key="10">
    <source>
        <dbReference type="ARBA" id="ARBA00023204"/>
    </source>
</evidence>
<dbReference type="InterPro" id="IPR042174">
    <property type="entry name" value="RecF_2"/>
</dbReference>
<organism evidence="15 16">
    <name type="scientific">Insulibacter thermoxylanivorax</name>
    <dbReference type="NCBI Taxonomy" id="2749268"/>
    <lineage>
        <taxon>Bacteria</taxon>
        <taxon>Bacillati</taxon>
        <taxon>Bacillota</taxon>
        <taxon>Bacilli</taxon>
        <taxon>Bacillales</taxon>
        <taxon>Paenibacillaceae</taxon>
        <taxon>Insulibacter</taxon>
    </lineage>
</organism>
<gene>
    <name evidence="12 15" type="primary">recF</name>
    <name evidence="15" type="ORF">PRECH8_14610</name>
</gene>
<keyword evidence="11 12" id="KW-0742">SOS response</keyword>
<evidence type="ECO:0000256" key="6">
    <source>
        <dbReference type="ARBA" id="ARBA00022741"/>
    </source>
</evidence>
<sequence>MYLNDIQLIRYRNYEHLALSTNHQVNLFIGANAQGKTNLLEAIYVLALTRSHRTHKDKELIAWDAEHAEIEGRITRELGDLRLKIRISKQGKKASINGLEQRRLSQYIGSLNAVMFAPEDLEIVKGSPGVRRRFLDVELGQVYPTYLYHLSQYQKILLQRNNALKQWSPANQVMMEIWDEQLAAYGSKIMRKRQQFITQLQAWAEEIHAGITNDTEQLKIVYKPSFDCNPLDEESVLINQFMIKLSQMRDQEVRRGTTLVGPHRDDIQFLINDKDAQVYGSQGQQRTVGLSVKLAEIELIHQEIGEYPLLLLDDVLSELDQNRQNQLITTFQSKVQTFITTTSIESLRLQQLHDAALYIVENGQVRTK</sequence>
<dbReference type="InterPro" id="IPR018078">
    <property type="entry name" value="DNA-binding_RecF_CS"/>
</dbReference>
<dbReference type="Pfam" id="PF02463">
    <property type="entry name" value="SMC_N"/>
    <property type="match status" value="1"/>
</dbReference>
<dbReference type="NCBIfam" id="TIGR00611">
    <property type="entry name" value="recf"/>
    <property type="match status" value="1"/>
</dbReference>
<keyword evidence="6 12" id="KW-0547">Nucleotide-binding</keyword>
<keyword evidence="10 12" id="KW-0234">DNA repair</keyword>
<keyword evidence="16" id="KW-1185">Reference proteome</keyword>
<evidence type="ECO:0000256" key="1">
    <source>
        <dbReference type="ARBA" id="ARBA00004496"/>
    </source>
</evidence>
<evidence type="ECO:0000256" key="13">
    <source>
        <dbReference type="RuleBase" id="RU000578"/>
    </source>
</evidence>
<dbReference type="Proteomes" id="UP000654993">
    <property type="component" value="Unassembled WGS sequence"/>
</dbReference>
<dbReference type="RefSeq" id="WP_200966427.1">
    <property type="nucleotide sequence ID" value="NZ_BMAQ01000013.1"/>
</dbReference>
<comment type="similarity">
    <text evidence="2 12 13">Belongs to the RecF family.</text>
</comment>
<evidence type="ECO:0000259" key="14">
    <source>
        <dbReference type="Pfam" id="PF02463"/>
    </source>
</evidence>
<evidence type="ECO:0000256" key="4">
    <source>
        <dbReference type="ARBA" id="ARBA00022490"/>
    </source>
</evidence>
<evidence type="ECO:0000256" key="8">
    <source>
        <dbReference type="ARBA" id="ARBA00022840"/>
    </source>
</evidence>
<comment type="function">
    <text evidence="12 13">The RecF protein is involved in DNA metabolism; it is required for DNA replication and normal SOS inducibility. RecF binds preferentially to single-stranded, linear DNA. It also seems to bind ATP.</text>
</comment>
<feature type="domain" description="RecF/RecN/SMC N-terminal" evidence="14">
    <location>
        <begin position="2"/>
        <end position="346"/>
    </location>
</feature>
<dbReference type="PANTHER" id="PTHR32182:SF0">
    <property type="entry name" value="DNA REPLICATION AND REPAIR PROTEIN RECF"/>
    <property type="match status" value="1"/>
</dbReference>
<dbReference type="HAMAP" id="MF_00365">
    <property type="entry name" value="RecF"/>
    <property type="match status" value="1"/>
</dbReference>